<organism evidence="3 4">
    <name type="scientific">Candidatus Naiadarchaeum limnaeum</name>
    <dbReference type="NCBI Taxonomy" id="2756139"/>
    <lineage>
        <taxon>Archaea</taxon>
        <taxon>Candidatus Undinarchaeota</taxon>
        <taxon>Candidatus Undinarchaeia</taxon>
        <taxon>Candidatus Naiadarchaeales</taxon>
        <taxon>Candidatus Naiadarchaeaceae</taxon>
        <taxon>Candidatus Naiadarchaeum</taxon>
    </lineage>
</organism>
<keyword evidence="2" id="KW-0479">Metal-binding</keyword>
<keyword evidence="2" id="KW-0460">Magnesium</keyword>
<comment type="caution">
    <text evidence="3">The sequence shown here is derived from an EMBL/GenBank/DDBJ whole genome shotgun (WGS) entry which is preliminary data.</text>
</comment>
<dbReference type="AlphaFoldDB" id="A0A832XJ42"/>
<feature type="binding site" evidence="2">
    <location>
        <begin position="64"/>
        <end position="66"/>
    </location>
    <ligand>
        <name>substrate</name>
    </ligand>
</feature>
<comment type="subunit">
    <text evidence="2">Homodimer.</text>
</comment>
<comment type="cofactor">
    <cofactor evidence="2">
        <name>Mg(2+)</name>
        <dbReference type="ChEBI" id="CHEBI:18420"/>
    </cofactor>
    <text evidence="2">Binds 2 magnesium ions per subunit.</text>
</comment>
<dbReference type="Pfam" id="PF01255">
    <property type="entry name" value="Prenyltransf"/>
    <property type="match status" value="1"/>
</dbReference>
<feature type="binding site" evidence="2">
    <location>
        <position position="70"/>
    </location>
    <ligand>
        <name>substrate</name>
    </ligand>
</feature>
<keyword evidence="1 2" id="KW-0808">Transferase</keyword>
<dbReference type="EC" id="2.5.1.89" evidence="2"/>
<dbReference type="GO" id="GO:0000287">
    <property type="term" value="F:magnesium ion binding"/>
    <property type="evidence" value="ECO:0007669"/>
    <property type="project" value="UniProtKB-UniRule"/>
</dbReference>
<comment type="caution">
    <text evidence="2">Lacks conserved residue(s) required for the propagation of feature annotation.</text>
</comment>
<evidence type="ECO:0000256" key="2">
    <source>
        <dbReference type="HAMAP-Rule" id="MF_01139"/>
    </source>
</evidence>
<feature type="active site" evidence="2">
    <location>
        <position position="18"/>
    </location>
</feature>
<dbReference type="PANTHER" id="PTHR10291:SF43">
    <property type="entry name" value="DEHYDRODOLICHYL DIPHOSPHATE SYNTHASE COMPLEX SUBUNIT DHDDS"/>
    <property type="match status" value="1"/>
</dbReference>
<dbReference type="GO" id="GO:0016094">
    <property type="term" value="P:polyprenol biosynthetic process"/>
    <property type="evidence" value="ECO:0007669"/>
    <property type="project" value="TreeGrafter"/>
</dbReference>
<feature type="binding site" evidence="2">
    <location>
        <begin position="186"/>
        <end position="188"/>
    </location>
    <ligand>
        <name>substrate</name>
    </ligand>
</feature>
<dbReference type="CDD" id="cd00475">
    <property type="entry name" value="Cis_IPPS"/>
    <property type="match status" value="1"/>
</dbReference>
<dbReference type="InterPro" id="IPR018520">
    <property type="entry name" value="UPP_synth-like_CS"/>
</dbReference>
<feature type="active site" description="Proton acceptor" evidence="2">
    <location>
        <position position="67"/>
    </location>
</feature>
<feature type="binding site" evidence="2">
    <location>
        <position position="199"/>
    </location>
    <ligand>
        <name>Mg(2+)</name>
        <dbReference type="ChEBI" id="CHEBI:18420"/>
    </ligand>
</feature>
<dbReference type="NCBIfam" id="TIGR00055">
    <property type="entry name" value="uppS"/>
    <property type="match status" value="1"/>
</dbReference>
<comment type="similarity">
    <text evidence="2">Belongs to the UPP synthase family.</text>
</comment>
<name>A0A832XJ42_9ARCH</name>
<dbReference type="GO" id="GO:0045547">
    <property type="term" value="F:ditrans,polycis-polyprenyl diphosphate synthase [(2E,6E)-farnesyl diphosphate specific] activity"/>
    <property type="evidence" value="ECO:0007669"/>
    <property type="project" value="TreeGrafter"/>
</dbReference>
<evidence type="ECO:0000313" key="4">
    <source>
        <dbReference type="Proteomes" id="UP000646946"/>
    </source>
</evidence>
<feature type="binding site" evidence="2">
    <location>
        <position position="181"/>
    </location>
    <ligand>
        <name>substrate</name>
    </ligand>
</feature>
<dbReference type="SUPFAM" id="SSF64005">
    <property type="entry name" value="Undecaprenyl diphosphate synthase"/>
    <property type="match status" value="1"/>
</dbReference>
<dbReference type="PROSITE" id="PS01066">
    <property type="entry name" value="UPP_SYNTHASE"/>
    <property type="match status" value="1"/>
</dbReference>
<comment type="catalytic activity">
    <reaction evidence="2">
        <text>geranylgeranyl diphosphate + 7 isopentenyl diphosphate = tri-trans,hepta-cis-undecaprenyl diphosphate + 7 diphosphate</text>
        <dbReference type="Rhea" id="RHEA:27622"/>
        <dbReference type="ChEBI" id="CHEBI:33019"/>
        <dbReference type="ChEBI" id="CHEBI:57533"/>
        <dbReference type="ChEBI" id="CHEBI:60388"/>
        <dbReference type="ChEBI" id="CHEBI:128769"/>
        <dbReference type="EC" id="2.5.1.89"/>
    </reaction>
</comment>
<dbReference type="InterPro" id="IPR001441">
    <property type="entry name" value="UPP_synth-like"/>
</dbReference>
<dbReference type="HAMAP" id="MF_01139">
    <property type="entry name" value="ISPT"/>
    <property type="match status" value="1"/>
</dbReference>
<keyword evidence="4" id="KW-1185">Reference proteome</keyword>
<dbReference type="EMBL" id="DVAB01000008">
    <property type="protein sequence ID" value="HIK00067.1"/>
    <property type="molecule type" value="Genomic_DNA"/>
</dbReference>
<proteinExistence type="inferred from homology"/>
<reference evidence="3 4" key="1">
    <citation type="journal article" name="Nat. Commun.">
        <title>Undinarchaeota illuminate DPANN phylogeny and the impact of gene transfer on archaeal evolution.</title>
        <authorList>
            <person name="Dombrowski N."/>
            <person name="Williams T.A."/>
            <person name="Sun J."/>
            <person name="Woodcroft B.J."/>
            <person name="Lee J.H."/>
            <person name="Minh B.Q."/>
            <person name="Rinke C."/>
            <person name="Spang A."/>
        </authorList>
    </citation>
    <scope>NUCLEOTIDE SEQUENCE [LARGE SCALE GENOMIC DNA]</scope>
    <source>
        <strain evidence="3">MAG_bin1129</strain>
    </source>
</reference>
<dbReference type="Gene3D" id="3.40.1180.10">
    <property type="entry name" value="Decaprenyl diphosphate synthase-like"/>
    <property type="match status" value="1"/>
</dbReference>
<comment type="function">
    <text evidence="2">Catalyzes the sequential condensation of isopentenyl diphosphate (IPP) with geranylgeranyl diphosphate (GGPP) to yield (2Z,6Z,10Z,14Z,18Z,22Z,26Z,30E,34E,38E)-undecaprenyl diphosphate (tritrans,heptacis-UPP). It is probably the precursor of glycosyl carrier lipids.</text>
</comment>
<feature type="binding site" evidence="2">
    <location>
        <position position="35"/>
    </location>
    <ligand>
        <name>substrate</name>
    </ligand>
</feature>
<protein>
    <recommendedName>
        <fullName evidence="2">Tritrans,polycis-undecaprenyl-diphosphate synthase (geranylgeranyl-diphosphate specific)</fullName>
        <ecNumber evidence="2">2.5.1.89</ecNumber>
    </recommendedName>
    <alternativeName>
        <fullName evidence="2">Undecaprenyl diphosphate synthase</fullName>
        <shortName evidence="2">UDS</shortName>
    </alternativeName>
    <alternativeName>
        <fullName evidence="2">Undecaprenyl pyrophosphate synthase</fullName>
        <shortName evidence="2">UPP synthase</shortName>
    </alternativeName>
</protein>
<accession>A0A832XJ42</accession>
<feature type="binding site" evidence="2">
    <location>
        <position position="23"/>
    </location>
    <ligand>
        <name>substrate</name>
    </ligand>
</feature>
<evidence type="ECO:0000313" key="3">
    <source>
        <dbReference type="EMBL" id="HIK00067.1"/>
    </source>
</evidence>
<dbReference type="Proteomes" id="UP000646946">
    <property type="component" value="Unassembled WGS sequence"/>
</dbReference>
<gene>
    <name evidence="2 3" type="primary">uppS</name>
    <name evidence="3" type="ORF">H1016_00825</name>
</gene>
<evidence type="ECO:0000256" key="1">
    <source>
        <dbReference type="ARBA" id="ARBA00022679"/>
    </source>
</evidence>
<feature type="binding site" evidence="2">
    <location>
        <position position="18"/>
    </location>
    <ligand>
        <name>Mg(2+)</name>
        <dbReference type="ChEBI" id="CHEBI:18420"/>
    </ligand>
</feature>
<sequence length="234" mass="27169">MKAPKIKNYPTHLCIIPDGCRRWAIKKKIGTIEGHKKGIEVLENLGRWSIGNTPIKYYTVYGLSYENLQRPAVVLNYLYDLYSEHFLKLAEDKDIHKNKVSIDIVGRADLLPRKLLNAIKVAQDSTSMYEKKFFRIALAYSGRQEIVDSAKKITNDGGEITEEKISRNLYSNAPDPDLLVRTAEKRISNFMLWGSAYMELYFIDKYWPDVTLRDYINALKDFDKRKRRFGKYGG</sequence>
<dbReference type="InterPro" id="IPR036424">
    <property type="entry name" value="UPP_synth-like_sf"/>
</dbReference>
<dbReference type="PANTHER" id="PTHR10291">
    <property type="entry name" value="DEHYDRODOLICHYL DIPHOSPHATE SYNTHASE FAMILY MEMBER"/>
    <property type="match status" value="1"/>
</dbReference>